<evidence type="ECO:0000259" key="2">
    <source>
        <dbReference type="Pfam" id="PF02517"/>
    </source>
</evidence>
<evidence type="ECO:0000313" key="4">
    <source>
        <dbReference type="Proteomes" id="UP001595696"/>
    </source>
</evidence>
<sequence>MSAARTLLAAATPLLWHNAVLPRLALGIRGRTAANVAFATGYARVFAGRPRWGARAGWRLGLGAGGAVLAGYGAALALPPARRALAAAPDRSPGVSVAEWIGVHIPLGTVYTEELIFRGTLDDIAGTPLTALTFGLWHIRPARAAGDEILPTVAATTAAGLVFGALRGRSGSATAPALLHYALNAGGALTPRLARSRAFSARGTGAGTVGDSPSSIPQAFSARGTGAG</sequence>
<feature type="region of interest" description="Disordered" evidence="1">
    <location>
        <begin position="204"/>
        <end position="228"/>
    </location>
</feature>
<feature type="domain" description="CAAX prenyl protease 2/Lysostaphin resistance protein A-like" evidence="2">
    <location>
        <begin position="104"/>
        <end position="185"/>
    </location>
</feature>
<proteinExistence type="predicted"/>
<gene>
    <name evidence="3" type="ORF">ACFO0B_20310</name>
</gene>
<keyword evidence="3" id="KW-0378">Hydrolase</keyword>
<dbReference type="EC" id="3.4.-.-" evidence="3"/>
<dbReference type="RefSeq" id="WP_378614097.1">
    <property type="nucleotide sequence ID" value="NZ_JBHSAX010000017.1"/>
</dbReference>
<evidence type="ECO:0000313" key="3">
    <source>
        <dbReference type="EMBL" id="MFC3964336.1"/>
    </source>
</evidence>
<dbReference type="Proteomes" id="UP001595696">
    <property type="component" value="Unassembled WGS sequence"/>
</dbReference>
<accession>A0ABV8DWD3</accession>
<name>A0ABV8DWD3_9NOCA</name>
<evidence type="ECO:0000256" key="1">
    <source>
        <dbReference type="SAM" id="MobiDB-lite"/>
    </source>
</evidence>
<comment type="caution">
    <text evidence="3">The sequence shown here is derived from an EMBL/GenBank/DDBJ whole genome shotgun (WGS) entry which is preliminary data.</text>
</comment>
<dbReference type="EMBL" id="JBHSAX010000017">
    <property type="protein sequence ID" value="MFC3964336.1"/>
    <property type="molecule type" value="Genomic_DNA"/>
</dbReference>
<reference evidence="4" key="1">
    <citation type="journal article" date="2019" name="Int. J. Syst. Evol. Microbiol.">
        <title>The Global Catalogue of Microorganisms (GCM) 10K type strain sequencing project: providing services to taxonomists for standard genome sequencing and annotation.</title>
        <authorList>
            <consortium name="The Broad Institute Genomics Platform"/>
            <consortium name="The Broad Institute Genome Sequencing Center for Infectious Disease"/>
            <person name="Wu L."/>
            <person name="Ma J."/>
        </authorList>
    </citation>
    <scope>NUCLEOTIDE SEQUENCE [LARGE SCALE GENOMIC DNA]</scope>
    <source>
        <strain evidence="4">CGMCC 4.7330</strain>
    </source>
</reference>
<keyword evidence="4" id="KW-1185">Reference proteome</keyword>
<dbReference type="Pfam" id="PF02517">
    <property type="entry name" value="Rce1-like"/>
    <property type="match status" value="1"/>
</dbReference>
<dbReference type="InterPro" id="IPR003675">
    <property type="entry name" value="Rce1/LyrA-like_dom"/>
</dbReference>
<organism evidence="3 4">
    <name type="scientific">Nocardia jiangsuensis</name>
    <dbReference type="NCBI Taxonomy" id="1691563"/>
    <lineage>
        <taxon>Bacteria</taxon>
        <taxon>Bacillati</taxon>
        <taxon>Actinomycetota</taxon>
        <taxon>Actinomycetes</taxon>
        <taxon>Mycobacteriales</taxon>
        <taxon>Nocardiaceae</taxon>
        <taxon>Nocardia</taxon>
    </lineage>
</organism>
<protein>
    <submittedName>
        <fullName evidence="3">CPBP family intramembrane glutamic endopeptidase</fullName>
        <ecNumber evidence="3">3.4.-.-</ecNumber>
    </submittedName>
</protein>
<dbReference type="GO" id="GO:0016787">
    <property type="term" value="F:hydrolase activity"/>
    <property type="evidence" value="ECO:0007669"/>
    <property type="project" value="UniProtKB-KW"/>
</dbReference>